<sequence length="141" mass="16290">MQLQEEKMGNLILDVVARSAEELIKHTKGPGTRYVFSDHRNNPEGNIYVIMRTVENVDKPEMHIEPHQHEFESLFIFKGYNPDMSGLVVEVLLGDQWHRIESPKTVRIPPGVMHNYRFIKGSGEYWNIVLTPGANYNKTVK</sequence>
<comment type="caution">
    <text evidence="1">The sequence shown here is derived from an EMBL/GenBank/DDBJ whole genome shotgun (WGS) entry which is preliminary data.</text>
</comment>
<dbReference type="AlphaFoldDB" id="D9PHC3"/>
<evidence type="ECO:0000313" key="1">
    <source>
        <dbReference type="EMBL" id="EFK97046.1"/>
    </source>
</evidence>
<dbReference type="InterPro" id="IPR014710">
    <property type="entry name" value="RmlC-like_jellyroll"/>
</dbReference>
<organism evidence="1">
    <name type="scientific">sediment metagenome</name>
    <dbReference type="NCBI Taxonomy" id="749907"/>
    <lineage>
        <taxon>unclassified sequences</taxon>
        <taxon>metagenomes</taxon>
        <taxon>ecological metagenomes</taxon>
    </lineage>
</organism>
<name>D9PHC3_9ZZZZ</name>
<dbReference type="Gene3D" id="2.60.120.10">
    <property type="entry name" value="Jelly Rolls"/>
    <property type="match status" value="1"/>
</dbReference>
<dbReference type="EMBL" id="ADZX01000363">
    <property type="protein sequence ID" value="EFK97046.1"/>
    <property type="molecule type" value="Genomic_DNA"/>
</dbReference>
<dbReference type="SUPFAM" id="SSF51182">
    <property type="entry name" value="RmlC-like cupins"/>
    <property type="match status" value="1"/>
</dbReference>
<protein>
    <submittedName>
        <fullName evidence="1">2-isopropylmalate synthase</fullName>
    </submittedName>
</protein>
<reference evidence="1" key="1">
    <citation type="submission" date="2010-07" db="EMBL/GenBank/DDBJ databases">
        <authorList>
            <consortium name="CONSOLIDER consortium CSD2007-00005"/>
            <person name="Guazzaroni M.-E."/>
            <person name="Richter M."/>
            <person name="Garcia-Salamanca A."/>
            <person name="Yarza P."/>
            <person name="Ferrer M."/>
        </authorList>
    </citation>
    <scope>NUCLEOTIDE SEQUENCE</scope>
</reference>
<dbReference type="InterPro" id="IPR011051">
    <property type="entry name" value="RmlC_Cupin_sf"/>
</dbReference>
<gene>
    <name evidence="1" type="ORF">LDC_0923</name>
</gene>
<proteinExistence type="predicted"/>
<reference evidence="1" key="2">
    <citation type="journal article" date="2011" name="Microb. Ecol.">
        <title>Taxonomic and Functional Metagenomic Profiling of the Microbial Community in the Anoxic Sediment of a Sub-saline Shallow Lake (Laguna de Carrizo, Central Spain).</title>
        <authorList>
            <person name="Ferrer M."/>
            <person name="Guazzaroni M.E."/>
            <person name="Richter M."/>
            <person name="Garcia-Salamanca A."/>
            <person name="Yarza P."/>
            <person name="Suarez-Suarez A."/>
            <person name="Solano J."/>
            <person name="Alcaide M."/>
            <person name="van Dillewijn P."/>
            <person name="Molina-Henares M.A."/>
            <person name="Lopez-Cortes N."/>
            <person name="Al-Ramahi Y."/>
            <person name="Guerrero C."/>
            <person name="Acosta A."/>
            <person name="de Eugenio L.I."/>
            <person name="Martinez V."/>
            <person name="Marques S."/>
            <person name="Rojo F."/>
            <person name="Santero E."/>
            <person name="Genilloud O."/>
            <person name="Perez-Perez J."/>
            <person name="Rossello-Mora R."/>
            <person name="Ramos J.L."/>
        </authorList>
    </citation>
    <scope>NUCLEOTIDE SEQUENCE</scope>
</reference>
<accession>D9PHC3</accession>